<organism evidence="8 9">
    <name type="scientific">Polaromonas aquatica</name>
    <dbReference type="NCBI Taxonomy" id="332657"/>
    <lineage>
        <taxon>Bacteria</taxon>
        <taxon>Pseudomonadati</taxon>
        <taxon>Pseudomonadota</taxon>
        <taxon>Betaproteobacteria</taxon>
        <taxon>Burkholderiales</taxon>
        <taxon>Comamonadaceae</taxon>
        <taxon>Polaromonas</taxon>
    </lineage>
</organism>
<comment type="similarity">
    <text evidence="2">Belongs to the Rht family.</text>
</comment>
<feature type="transmembrane region" description="Helical" evidence="7">
    <location>
        <begin position="40"/>
        <end position="62"/>
    </location>
</feature>
<keyword evidence="5 7" id="KW-1133">Transmembrane helix</keyword>
<dbReference type="Proteomes" id="UP001596270">
    <property type="component" value="Unassembled WGS sequence"/>
</dbReference>
<evidence type="ECO:0000256" key="7">
    <source>
        <dbReference type="SAM" id="Phobius"/>
    </source>
</evidence>
<keyword evidence="4 7" id="KW-0812">Transmembrane</keyword>
<feature type="transmembrane region" description="Helical" evidence="7">
    <location>
        <begin position="6"/>
        <end position="28"/>
    </location>
</feature>
<evidence type="ECO:0000256" key="1">
    <source>
        <dbReference type="ARBA" id="ARBA00004651"/>
    </source>
</evidence>
<name>A0ABW1TZC6_9BURK</name>
<dbReference type="EMBL" id="JBHSRS010000081">
    <property type="protein sequence ID" value="MFC6282969.1"/>
    <property type="molecule type" value="Genomic_DNA"/>
</dbReference>
<comment type="subcellular location">
    <subcellularLocation>
        <location evidence="1">Cell membrane</location>
        <topology evidence="1">Multi-pass membrane protein</topology>
    </subcellularLocation>
</comment>
<feature type="transmembrane region" description="Helical" evidence="7">
    <location>
        <begin position="120"/>
        <end position="141"/>
    </location>
</feature>
<keyword evidence="9" id="KW-1185">Reference proteome</keyword>
<feature type="transmembrane region" description="Helical" evidence="7">
    <location>
        <begin position="68"/>
        <end position="88"/>
    </location>
</feature>
<dbReference type="PANTHER" id="PTHR30086">
    <property type="entry name" value="ARGININE EXPORTER PROTEIN ARGO"/>
    <property type="match status" value="1"/>
</dbReference>
<evidence type="ECO:0000313" key="9">
    <source>
        <dbReference type="Proteomes" id="UP001596270"/>
    </source>
</evidence>
<comment type="caution">
    <text evidence="8">The sequence shown here is derived from an EMBL/GenBank/DDBJ whole genome shotgun (WGS) entry which is preliminary data.</text>
</comment>
<evidence type="ECO:0000256" key="6">
    <source>
        <dbReference type="ARBA" id="ARBA00023136"/>
    </source>
</evidence>
<accession>A0ABW1TZC6</accession>
<proteinExistence type="inferred from homology"/>
<protein>
    <submittedName>
        <fullName evidence="8">LysE family translocator</fullName>
    </submittedName>
</protein>
<keyword evidence="6 7" id="KW-0472">Membrane</keyword>
<evidence type="ECO:0000256" key="3">
    <source>
        <dbReference type="ARBA" id="ARBA00022475"/>
    </source>
</evidence>
<dbReference type="PIRSF" id="PIRSF006324">
    <property type="entry name" value="LeuE"/>
    <property type="match status" value="1"/>
</dbReference>
<keyword evidence="3" id="KW-1003">Cell membrane</keyword>
<feature type="transmembrane region" description="Helical" evidence="7">
    <location>
        <begin position="147"/>
        <end position="172"/>
    </location>
</feature>
<reference evidence="9" key="1">
    <citation type="journal article" date="2019" name="Int. J. Syst. Evol. Microbiol.">
        <title>The Global Catalogue of Microorganisms (GCM) 10K type strain sequencing project: providing services to taxonomists for standard genome sequencing and annotation.</title>
        <authorList>
            <consortium name="The Broad Institute Genomics Platform"/>
            <consortium name="The Broad Institute Genome Sequencing Center for Infectious Disease"/>
            <person name="Wu L."/>
            <person name="Ma J."/>
        </authorList>
    </citation>
    <scope>NUCLEOTIDE SEQUENCE [LARGE SCALE GENOMIC DNA]</scope>
    <source>
        <strain evidence="9">CCUG 39402</strain>
    </source>
</reference>
<dbReference type="RefSeq" id="WP_371435271.1">
    <property type="nucleotide sequence ID" value="NZ_JBHSRS010000081.1"/>
</dbReference>
<evidence type="ECO:0000256" key="5">
    <source>
        <dbReference type="ARBA" id="ARBA00022989"/>
    </source>
</evidence>
<evidence type="ECO:0000256" key="2">
    <source>
        <dbReference type="ARBA" id="ARBA00007928"/>
    </source>
</evidence>
<dbReference type="PANTHER" id="PTHR30086:SF14">
    <property type="entry name" value="HOMOSERINE_HOMOSERINE LACTONE EFFLUX PROTEIN"/>
    <property type="match status" value="1"/>
</dbReference>
<evidence type="ECO:0000256" key="4">
    <source>
        <dbReference type="ARBA" id="ARBA00022692"/>
    </source>
</evidence>
<gene>
    <name evidence="8" type="ORF">ACFQND_17230</name>
</gene>
<sequence>MTISAWLLFITISLVTAFSPGPGILLAVSNAVAWGPRKTLCSSAGNVLGVFAVSGAAMAGLGTLLHTSAWLFALLKTLGAVYLVYLGYRQWTSKTSMFDKPLPTGEQPEKTNSVLFRQGLLVALTNPKSILFFTALFPQFIHPQAPMLLQFLALTSVFAACVLAAHIAYVLLTRHTHRWFGTAQRVRLFNRICGGAFGLLGLSLLRLKIRPEPAHTMPCRLPWLQ</sequence>
<dbReference type="InterPro" id="IPR001123">
    <property type="entry name" value="LeuE-type"/>
</dbReference>
<dbReference type="Pfam" id="PF01810">
    <property type="entry name" value="LysE"/>
    <property type="match status" value="1"/>
</dbReference>
<evidence type="ECO:0000313" key="8">
    <source>
        <dbReference type="EMBL" id="MFC6282969.1"/>
    </source>
</evidence>